<protein>
    <recommendedName>
        <fullName evidence="5">Phosphatidylserine decarboxylase</fullName>
    </recommendedName>
</protein>
<evidence type="ECO:0008006" key="5">
    <source>
        <dbReference type="Google" id="ProtNLM"/>
    </source>
</evidence>
<dbReference type="EMBL" id="KN831944">
    <property type="protein sequence ID" value="KIO14500.1"/>
    <property type="molecule type" value="Genomic_DNA"/>
</dbReference>
<dbReference type="HOGENOM" id="CLU_043148_0_0_1"/>
<reference evidence="3 4" key="1">
    <citation type="submission" date="2014-04" db="EMBL/GenBank/DDBJ databases">
        <authorList>
            <consortium name="DOE Joint Genome Institute"/>
            <person name="Kuo A."/>
            <person name="Kohler A."/>
            <person name="Costa M.D."/>
            <person name="Nagy L.G."/>
            <person name="Floudas D."/>
            <person name="Copeland A."/>
            <person name="Barry K.W."/>
            <person name="Cichocki N."/>
            <person name="Veneault-Fourrey C."/>
            <person name="LaButti K."/>
            <person name="Lindquist E.A."/>
            <person name="Lipzen A."/>
            <person name="Lundell T."/>
            <person name="Morin E."/>
            <person name="Murat C."/>
            <person name="Sun H."/>
            <person name="Tunlid A."/>
            <person name="Henrissat B."/>
            <person name="Grigoriev I.V."/>
            <person name="Hibbett D.S."/>
            <person name="Martin F."/>
            <person name="Nordberg H.P."/>
            <person name="Cantor M.N."/>
            <person name="Hua S.X."/>
        </authorList>
    </citation>
    <scope>NUCLEOTIDE SEQUENCE [LARGE SCALE GENOMIC DNA]</scope>
    <source>
        <strain evidence="3 4">Marx 270</strain>
    </source>
</reference>
<organism evidence="3 4">
    <name type="scientific">Pisolithus tinctorius Marx 270</name>
    <dbReference type="NCBI Taxonomy" id="870435"/>
    <lineage>
        <taxon>Eukaryota</taxon>
        <taxon>Fungi</taxon>
        <taxon>Dikarya</taxon>
        <taxon>Basidiomycota</taxon>
        <taxon>Agaricomycotina</taxon>
        <taxon>Agaricomycetes</taxon>
        <taxon>Agaricomycetidae</taxon>
        <taxon>Boletales</taxon>
        <taxon>Sclerodermatineae</taxon>
        <taxon>Pisolithaceae</taxon>
        <taxon>Pisolithus</taxon>
    </lineage>
</organism>
<dbReference type="GO" id="GO:0005739">
    <property type="term" value="C:mitochondrion"/>
    <property type="evidence" value="ECO:0007669"/>
    <property type="project" value="TreeGrafter"/>
</dbReference>
<dbReference type="OrthoDB" id="2690633at2759"/>
<dbReference type="AlphaFoldDB" id="A0A0C3PJY1"/>
<gene>
    <name evidence="3" type="ORF">M404DRAFT_118403</name>
</gene>
<evidence type="ECO:0000256" key="2">
    <source>
        <dbReference type="ARBA" id="ARBA00023239"/>
    </source>
</evidence>
<reference evidence="4" key="2">
    <citation type="submission" date="2015-01" db="EMBL/GenBank/DDBJ databases">
        <title>Evolutionary Origins and Diversification of the Mycorrhizal Mutualists.</title>
        <authorList>
            <consortium name="DOE Joint Genome Institute"/>
            <consortium name="Mycorrhizal Genomics Consortium"/>
            <person name="Kohler A."/>
            <person name="Kuo A."/>
            <person name="Nagy L.G."/>
            <person name="Floudas D."/>
            <person name="Copeland A."/>
            <person name="Barry K.W."/>
            <person name="Cichocki N."/>
            <person name="Veneault-Fourrey C."/>
            <person name="LaButti K."/>
            <person name="Lindquist E.A."/>
            <person name="Lipzen A."/>
            <person name="Lundell T."/>
            <person name="Morin E."/>
            <person name="Murat C."/>
            <person name="Riley R."/>
            <person name="Ohm R."/>
            <person name="Sun H."/>
            <person name="Tunlid A."/>
            <person name="Henrissat B."/>
            <person name="Grigoriev I.V."/>
            <person name="Hibbett D.S."/>
            <person name="Martin F."/>
        </authorList>
    </citation>
    <scope>NUCLEOTIDE SEQUENCE [LARGE SCALE GENOMIC DNA]</scope>
    <source>
        <strain evidence="4">Marx 270</strain>
    </source>
</reference>
<evidence type="ECO:0000313" key="3">
    <source>
        <dbReference type="EMBL" id="KIO14500.1"/>
    </source>
</evidence>
<dbReference type="GO" id="GO:0004609">
    <property type="term" value="F:phosphatidylserine decarboxylase activity"/>
    <property type="evidence" value="ECO:0007669"/>
    <property type="project" value="InterPro"/>
</dbReference>
<dbReference type="GO" id="GO:0006646">
    <property type="term" value="P:phosphatidylethanolamine biosynthetic process"/>
    <property type="evidence" value="ECO:0007669"/>
    <property type="project" value="TreeGrafter"/>
</dbReference>
<dbReference type="PANTHER" id="PTHR10067">
    <property type="entry name" value="PHOSPHATIDYLSERINE DECARBOXYLASE"/>
    <property type="match status" value="1"/>
</dbReference>
<evidence type="ECO:0000313" key="4">
    <source>
        <dbReference type="Proteomes" id="UP000054217"/>
    </source>
</evidence>
<dbReference type="STRING" id="870435.A0A0C3PJY1"/>
<dbReference type="InterPro" id="IPR003817">
    <property type="entry name" value="PS_Dcarbxylase"/>
</dbReference>
<keyword evidence="4" id="KW-1185">Reference proteome</keyword>
<keyword evidence="2" id="KW-0456">Lyase</keyword>
<dbReference type="InParanoid" id="A0A0C3PJY1"/>
<name>A0A0C3PJY1_PISTI</name>
<dbReference type="Pfam" id="PF02666">
    <property type="entry name" value="PS_Dcarbxylase"/>
    <property type="match status" value="1"/>
</dbReference>
<evidence type="ECO:0000256" key="1">
    <source>
        <dbReference type="ARBA" id="ARBA00022793"/>
    </source>
</evidence>
<proteinExistence type="predicted"/>
<accession>A0A0C3PJY1</accession>
<dbReference type="Proteomes" id="UP000054217">
    <property type="component" value="Unassembled WGS sequence"/>
</dbReference>
<sequence length="165" mass="18235">MLADQFQVVGGTLLQAMLGSLDHHRWRNPVKGTVVEIRLISGAAYANPHPTYYAARLDDNKKVSGRRFPFAGFCLEHIHTCIDEEPVGLMCIVGVGLGEVSTCNMVVRQDRRFEKGIKLGKFHFGGSTHRVIFRPGLTVIPIEQHGRPLEGSKMRVGKDVLTVTG</sequence>
<dbReference type="PANTHER" id="PTHR10067:SF9">
    <property type="entry name" value="PHOSPHATIDYLSERINE DECARBOXYLASE FAMILY PROTEIN (AFU_ORTHOLOGUE AFUA_7G01730)"/>
    <property type="match status" value="1"/>
</dbReference>
<keyword evidence="1" id="KW-0210">Decarboxylase</keyword>